<evidence type="ECO:0000256" key="4">
    <source>
        <dbReference type="ARBA" id="ARBA00023163"/>
    </source>
</evidence>
<dbReference type="SMART" id="SM00774">
    <property type="entry name" value="WRKY"/>
    <property type="match status" value="1"/>
</dbReference>
<dbReference type="InterPro" id="IPR003657">
    <property type="entry name" value="WRKY_dom"/>
</dbReference>
<feature type="compositionally biased region" description="Basic residues" evidence="6">
    <location>
        <begin position="146"/>
        <end position="159"/>
    </location>
</feature>
<sequence>MDKELMMMMMVKMENNPYQQMDHVPLSEPFSSVLPLSANEVDQKCSSLGFMDLLGFQDYYSTTTTTPSLVFDEHDHQLPIPSPLMPSSSDHHVKQDDANNNGDDLDHKKDDVITTADEETSSVVLSGQQQPSSPNSSCISSPAHQLLHKPNKQCMKAKKTMSGNETKTTKKKKEKEARFAFMTRTEIDHLDDGYRWRKYGQKAVKNSHFPRGYYKCTSASCNVKKRIERCMSDPSYVVTTYEGQHTHPVNSNSTPLIPSFNHLQTAPTITNTSPAMLKLDQGGLLQDMMFYHQQHH</sequence>
<dbReference type="STRING" id="35608.A0A2U1LCI4"/>
<dbReference type="Pfam" id="PF03106">
    <property type="entry name" value="WRKY"/>
    <property type="match status" value="1"/>
</dbReference>
<dbReference type="InterPro" id="IPR044810">
    <property type="entry name" value="WRKY_plant"/>
</dbReference>
<accession>A0A2U1LCI4</accession>
<dbReference type="Proteomes" id="UP000245207">
    <property type="component" value="Unassembled WGS sequence"/>
</dbReference>
<dbReference type="PANTHER" id="PTHR31221:SF380">
    <property type="entry name" value="WRKY DOMAIN-CONTAINING PROTEIN-RELATED"/>
    <property type="match status" value="1"/>
</dbReference>
<evidence type="ECO:0000256" key="5">
    <source>
        <dbReference type="ARBA" id="ARBA00023242"/>
    </source>
</evidence>
<organism evidence="8 9">
    <name type="scientific">Artemisia annua</name>
    <name type="common">Sweet wormwood</name>
    <dbReference type="NCBI Taxonomy" id="35608"/>
    <lineage>
        <taxon>Eukaryota</taxon>
        <taxon>Viridiplantae</taxon>
        <taxon>Streptophyta</taxon>
        <taxon>Embryophyta</taxon>
        <taxon>Tracheophyta</taxon>
        <taxon>Spermatophyta</taxon>
        <taxon>Magnoliopsida</taxon>
        <taxon>eudicotyledons</taxon>
        <taxon>Gunneridae</taxon>
        <taxon>Pentapetalae</taxon>
        <taxon>asterids</taxon>
        <taxon>campanulids</taxon>
        <taxon>Asterales</taxon>
        <taxon>Asteraceae</taxon>
        <taxon>Asteroideae</taxon>
        <taxon>Anthemideae</taxon>
        <taxon>Artemisiinae</taxon>
        <taxon>Artemisia</taxon>
    </lineage>
</organism>
<feature type="region of interest" description="Disordered" evidence="6">
    <location>
        <begin position="74"/>
        <end position="174"/>
    </location>
</feature>
<dbReference type="SUPFAM" id="SSF118290">
    <property type="entry name" value="WRKY DNA-binding domain"/>
    <property type="match status" value="1"/>
</dbReference>
<keyword evidence="9" id="KW-1185">Reference proteome</keyword>
<dbReference type="AlphaFoldDB" id="A0A2U1LCI4"/>
<evidence type="ECO:0000256" key="2">
    <source>
        <dbReference type="ARBA" id="ARBA00023015"/>
    </source>
</evidence>
<protein>
    <submittedName>
        <fullName evidence="8">WRKY domain-containing protein</fullName>
    </submittedName>
</protein>
<gene>
    <name evidence="8" type="ORF">CTI12_AA505740</name>
</gene>
<keyword evidence="4" id="KW-0804">Transcription</keyword>
<reference evidence="8 9" key="1">
    <citation type="journal article" date="2018" name="Mol. Plant">
        <title>The genome of Artemisia annua provides insight into the evolution of Asteraceae family and artemisinin biosynthesis.</title>
        <authorList>
            <person name="Shen Q."/>
            <person name="Zhang L."/>
            <person name="Liao Z."/>
            <person name="Wang S."/>
            <person name="Yan T."/>
            <person name="Shi P."/>
            <person name="Liu M."/>
            <person name="Fu X."/>
            <person name="Pan Q."/>
            <person name="Wang Y."/>
            <person name="Lv Z."/>
            <person name="Lu X."/>
            <person name="Zhang F."/>
            <person name="Jiang W."/>
            <person name="Ma Y."/>
            <person name="Chen M."/>
            <person name="Hao X."/>
            <person name="Li L."/>
            <person name="Tang Y."/>
            <person name="Lv G."/>
            <person name="Zhou Y."/>
            <person name="Sun X."/>
            <person name="Brodelius P.E."/>
            <person name="Rose J.K.C."/>
            <person name="Tang K."/>
        </authorList>
    </citation>
    <scope>NUCLEOTIDE SEQUENCE [LARGE SCALE GENOMIC DNA]</scope>
    <source>
        <strain evidence="9">cv. Huhao1</strain>
        <tissue evidence="8">Leaf</tissue>
    </source>
</reference>
<name>A0A2U1LCI4_ARTAN</name>
<dbReference type="PROSITE" id="PS50811">
    <property type="entry name" value="WRKY"/>
    <property type="match status" value="1"/>
</dbReference>
<feature type="compositionally biased region" description="Low complexity" evidence="6">
    <location>
        <begin position="126"/>
        <end position="142"/>
    </location>
</feature>
<keyword evidence="2" id="KW-0805">Transcription regulation</keyword>
<keyword evidence="3" id="KW-0238">DNA-binding</keyword>
<evidence type="ECO:0000313" key="8">
    <source>
        <dbReference type="EMBL" id="PWA46715.1"/>
    </source>
</evidence>
<evidence type="ECO:0000313" key="9">
    <source>
        <dbReference type="Proteomes" id="UP000245207"/>
    </source>
</evidence>
<dbReference type="OrthoDB" id="1927637at2759"/>
<feature type="domain" description="WRKY" evidence="7">
    <location>
        <begin position="185"/>
        <end position="250"/>
    </location>
</feature>
<dbReference type="PANTHER" id="PTHR31221">
    <property type="entry name" value="WRKY TRANSCRIPTION FACTOR PROTEIN 1-RELATED"/>
    <property type="match status" value="1"/>
</dbReference>
<comment type="caution">
    <text evidence="8">The sequence shown here is derived from an EMBL/GenBank/DDBJ whole genome shotgun (WGS) entry which is preliminary data.</text>
</comment>
<dbReference type="GO" id="GO:0005634">
    <property type="term" value="C:nucleus"/>
    <property type="evidence" value="ECO:0007669"/>
    <property type="project" value="UniProtKB-SubCell"/>
</dbReference>
<dbReference type="InterPro" id="IPR036576">
    <property type="entry name" value="WRKY_dom_sf"/>
</dbReference>
<evidence type="ECO:0000256" key="6">
    <source>
        <dbReference type="SAM" id="MobiDB-lite"/>
    </source>
</evidence>
<evidence type="ECO:0000256" key="3">
    <source>
        <dbReference type="ARBA" id="ARBA00023125"/>
    </source>
</evidence>
<evidence type="ECO:0000256" key="1">
    <source>
        <dbReference type="ARBA" id="ARBA00004123"/>
    </source>
</evidence>
<dbReference type="Gene3D" id="2.20.25.80">
    <property type="entry name" value="WRKY domain"/>
    <property type="match status" value="1"/>
</dbReference>
<keyword evidence="5" id="KW-0539">Nucleus</keyword>
<dbReference type="FunFam" id="2.20.25.80:FF:000003">
    <property type="entry name" value="WRKY transcription factor 57"/>
    <property type="match status" value="1"/>
</dbReference>
<proteinExistence type="predicted"/>
<dbReference type="GO" id="GO:0043565">
    <property type="term" value="F:sequence-specific DNA binding"/>
    <property type="evidence" value="ECO:0007669"/>
    <property type="project" value="InterPro"/>
</dbReference>
<evidence type="ECO:0000259" key="7">
    <source>
        <dbReference type="PROSITE" id="PS50811"/>
    </source>
</evidence>
<dbReference type="GO" id="GO:0003700">
    <property type="term" value="F:DNA-binding transcription factor activity"/>
    <property type="evidence" value="ECO:0007669"/>
    <property type="project" value="InterPro"/>
</dbReference>
<comment type="subcellular location">
    <subcellularLocation>
        <location evidence="1">Nucleus</location>
    </subcellularLocation>
</comment>
<dbReference type="EMBL" id="PKPP01010140">
    <property type="protein sequence ID" value="PWA46715.1"/>
    <property type="molecule type" value="Genomic_DNA"/>
</dbReference>